<evidence type="ECO:0000256" key="6">
    <source>
        <dbReference type="ARBA" id="ARBA00020597"/>
    </source>
</evidence>
<dbReference type="Gene3D" id="3.30.1030.10">
    <property type="entry name" value="Methenyltetrahydromethanopterin Cyclohydrolase, Chain A, domain 2"/>
    <property type="match status" value="1"/>
</dbReference>
<keyword evidence="8 12" id="KW-0554">One-carbon metabolism</keyword>
<evidence type="ECO:0000313" key="13">
    <source>
        <dbReference type="EMBL" id="AAY89279.1"/>
    </source>
</evidence>
<dbReference type="Pfam" id="PF02289">
    <property type="entry name" value="MCH"/>
    <property type="match status" value="1"/>
</dbReference>
<evidence type="ECO:0000256" key="7">
    <source>
        <dbReference type="ARBA" id="ARBA00022490"/>
    </source>
</evidence>
<evidence type="ECO:0000256" key="9">
    <source>
        <dbReference type="ARBA" id="ARBA00022801"/>
    </source>
</evidence>
<reference evidence="13" key="2">
    <citation type="journal article" date="2005" name="J. Bacteriol.">
        <title>MtdC, a novel class of methylene tetrahydromethanopterin dehydrogenases.</title>
        <authorList>
            <person name="Vorholt J.A."/>
            <person name="Kalyuzhnaya M.G."/>
            <person name="Hagemeier C.H."/>
            <person name="Lidstrom M.E."/>
            <person name="Chistoserdova L."/>
        </authorList>
    </citation>
    <scope>NUCLEOTIDE SEQUENCE</scope>
</reference>
<name>Q4JIN5_9BACT</name>
<dbReference type="GO" id="GO:0006730">
    <property type="term" value="P:one-carbon metabolic process"/>
    <property type="evidence" value="ECO:0007669"/>
    <property type="project" value="UniProtKB-UniRule"/>
</dbReference>
<evidence type="ECO:0000256" key="1">
    <source>
        <dbReference type="ARBA" id="ARBA00004058"/>
    </source>
</evidence>
<keyword evidence="7 12" id="KW-0963">Cytoplasm</keyword>
<dbReference type="GO" id="GO:0018759">
    <property type="term" value="F:methenyltetrahydromethanopterin cyclohydrolase activity"/>
    <property type="evidence" value="ECO:0007669"/>
    <property type="project" value="UniProtKB-UniRule"/>
</dbReference>
<comment type="pathway">
    <text evidence="3 12">One-carbon metabolism; formaldehyde degradation; formate from formaldehyde (H(4)MPT route): step 3/5.</text>
</comment>
<dbReference type="HAMAP" id="MF_00486">
    <property type="entry name" value="McH"/>
    <property type="match status" value="1"/>
</dbReference>
<dbReference type="GO" id="GO:0005737">
    <property type="term" value="C:cytoplasm"/>
    <property type="evidence" value="ECO:0007669"/>
    <property type="project" value="UniProtKB-SubCell"/>
</dbReference>
<evidence type="ECO:0000256" key="2">
    <source>
        <dbReference type="ARBA" id="ARBA00004496"/>
    </source>
</evidence>
<organism evidence="13">
    <name type="scientific">uncultured bacterium BAC10-10</name>
    <dbReference type="NCBI Taxonomy" id="333372"/>
    <lineage>
        <taxon>Bacteria</taxon>
        <taxon>environmental samples</taxon>
    </lineage>
</organism>
<dbReference type="SUPFAM" id="SSF56199">
    <property type="entry name" value="Methenyltetrahydromethanopterin cyclohydrolase"/>
    <property type="match status" value="1"/>
</dbReference>
<comment type="subcellular location">
    <subcellularLocation>
        <location evidence="2 12">Cytoplasm</location>
    </subcellularLocation>
</comment>
<evidence type="ECO:0000256" key="5">
    <source>
        <dbReference type="ARBA" id="ARBA00012765"/>
    </source>
</evidence>
<sequence length="331" mass="35115">MTKSAACVMMTGSMTDLNMNERAYALADRLVGRAAELRVAVHRLPAGARVIDLGAEAQGGIGAGLALAELCMGGLGHIELASLTIDGEAWPGVTVWTDHPAASCMASQYAGWAINPEGFFAMGSGPLRAIARVERELFDRLGYQESGARGVLVLEGRTLPTDAVATWVATKAGIAPDALTFAVAPTASLAGGVQIVARVLETGLHKMETIGFDVTRVLSAAGTSPLPPTARSDMRAIGRTNDCILYGGQARYTVRADDEELADLARKLPASASADYGTPFYDIFKRYNNDFYKIDPMLFSPAEVWLTSATSGRTFHAGQLEPDVLRASLFD</sequence>
<dbReference type="AlphaFoldDB" id="Q4JIN5"/>
<evidence type="ECO:0000256" key="8">
    <source>
        <dbReference type="ARBA" id="ARBA00022563"/>
    </source>
</evidence>
<dbReference type="InterPro" id="IPR003209">
    <property type="entry name" value="METHMP_CycHdrlase"/>
</dbReference>
<comment type="function">
    <text evidence="1 12">Catalyzes the hydrolysis of methenyl-H(4)MPT(+) to 5-formyl-H(4)MPT.</text>
</comment>
<accession>Q4JIN5</accession>
<dbReference type="EC" id="3.5.4.27" evidence="5 12"/>
<dbReference type="GO" id="GO:0046294">
    <property type="term" value="P:formaldehyde catabolic process"/>
    <property type="evidence" value="ECO:0007669"/>
    <property type="project" value="UniProtKB-UniRule"/>
</dbReference>
<comment type="catalytic activity">
    <reaction evidence="11 12">
        <text>5,10-methenyl-5,6,7,8-tetrahydromethanopterin + H2O = N(5)-formyl-5,6,7,8-tetrahydromethanopterin + H(+)</text>
        <dbReference type="Rhea" id="RHEA:19053"/>
        <dbReference type="ChEBI" id="CHEBI:15377"/>
        <dbReference type="ChEBI" id="CHEBI:15378"/>
        <dbReference type="ChEBI" id="CHEBI:58018"/>
        <dbReference type="ChEBI" id="CHEBI:58337"/>
        <dbReference type="EC" id="3.5.4.27"/>
    </reaction>
</comment>
<protein>
    <recommendedName>
        <fullName evidence="6 12">Methenyltetrahydromethanopterin cyclohydrolase</fullName>
        <ecNumber evidence="5 12">3.5.4.27</ecNumber>
    </recommendedName>
    <alternativeName>
        <fullName evidence="10 12">Methenyl-H4MPT cyclohydrolase</fullName>
    </alternativeName>
</protein>
<comment type="similarity">
    <text evidence="4 12">Belongs to the MCH family.</text>
</comment>
<evidence type="ECO:0000256" key="3">
    <source>
        <dbReference type="ARBA" id="ARBA00005087"/>
    </source>
</evidence>
<evidence type="ECO:0000256" key="11">
    <source>
        <dbReference type="ARBA" id="ARBA00048684"/>
    </source>
</evidence>
<keyword evidence="9 12" id="KW-0378">Hydrolase</keyword>
<dbReference type="NCBIfam" id="TIGR03120">
    <property type="entry name" value="one_C_mch"/>
    <property type="match status" value="1"/>
</dbReference>
<reference evidence="13" key="1">
    <citation type="journal article" date="2005" name="Appl. Environ. Microbiol.">
        <title>Highly divergent genes for methanopterin-linked C1 transfer reactions in Lake Washington, assessed via metagenomic analysis and mRNA detection.</title>
        <authorList>
            <person name="Kalyuzhnaya M.G."/>
            <person name="Bowerman S."/>
            <person name="Nercessian O."/>
            <person name="Lidstrom M.E."/>
            <person name="Chistoserdova L."/>
        </authorList>
    </citation>
    <scope>NUCLEOTIDE SEQUENCE</scope>
</reference>
<dbReference type="UniPathway" id="UPA00562">
    <property type="reaction ID" value="UER00703"/>
</dbReference>
<dbReference type="CDD" id="cd00545">
    <property type="entry name" value="MCH"/>
    <property type="match status" value="1"/>
</dbReference>
<evidence type="ECO:0000256" key="4">
    <source>
        <dbReference type="ARBA" id="ARBA00006902"/>
    </source>
</evidence>
<proteinExistence type="inferred from homology"/>
<gene>
    <name evidence="12 13" type="primary">mch</name>
</gene>
<evidence type="ECO:0000256" key="12">
    <source>
        <dbReference type="HAMAP-Rule" id="MF_00486"/>
    </source>
</evidence>
<dbReference type="Gene3D" id="3.10.340.11">
    <property type="entry name" value="Methenyltetrahydromethanopterin Cyclohydrolase, Chain A, domain 1"/>
    <property type="match status" value="1"/>
</dbReference>
<dbReference type="EMBL" id="DQ084250">
    <property type="protein sequence ID" value="AAY89279.1"/>
    <property type="molecule type" value="Genomic_DNA"/>
</dbReference>
<evidence type="ECO:0000256" key="10">
    <source>
        <dbReference type="ARBA" id="ARBA00030468"/>
    </source>
</evidence>